<evidence type="ECO:0000313" key="3">
    <source>
        <dbReference type="EMBL" id="KTC83398.1"/>
    </source>
</evidence>
<evidence type="ECO:0000313" key="5">
    <source>
        <dbReference type="Proteomes" id="UP000054854"/>
    </source>
</evidence>
<reference evidence="3 5" key="1">
    <citation type="submission" date="2015-11" db="EMBL/GenBank/DDBJ databases">
        <title>Genomic analysis of 38 Legionella species identifies large and diverse effector repertoires.</title>
        <authorList>
            <person name="Burstein D."/>
            <person name="Amaro F."/>
            <person name="Zusman T."/>
            <person name="Lifshitz Z."/>
            <person name="Cohen O."/>
            <person name="Gilbert J.A."/>
            <person name="Pupko T."/>
            <person name="Shuman H.A."/>
            <person name="Segal G."/>
        </authorList>
    </citation>
    <scope>NUCLEOTIDE SEQUENCE [LARGE SCALE GENOMIC DNA]</scope>
    <source>
        <strain evidence="3 5">CDC#72-OH-14</strain>
    </source>
</reference>
<evidence type="ECO:0000313" key="6">
    <source>
        <dbReference type="Proteomes" id="UP000255316"/>
    </source>
</evidence>
<evidence type="ECO:0000256" key="1">
    <source>
        <dbReference type="SAM" id="Coils"/>
    </source>
</evidence>
<keyword evidence="5" id="KW-1185">Reference proteome</keyword>
<gene>
    <name evidence="3" type="ORF">Lcin_2085</name>
    <name evidence="4" type="ORF">NCTC12438_02099</name>
</gene>
<dbReference type="Proteomes" id="UP000054854">
    <property type="component" value="Unassembled WGS sequence"/>
</dbReference>
<dbReference type="EMBL" id="LNXX01000042">
    <property type="protein sequence ID" value="KTC83398.1"/>
    <property type="molecule type" value="Genomic_DNA"/>
</dbReference>
<dbReference type="EMBL" id="UGNX01000001">
    <property type="protein sequence ID" value="STX35483.1"/>
    <property type="molecule type" value="Genomic_DNA"/>
</dbReference>
<evidence type="ECO:0000256" key="2">
    <source>
        <dbReference type="SAM" id="Phobius"/>
    </source>
</evidence>
<protein>
    <submittedName>
        <fullName evidence="4">Uncharacterized protein</fullName>
    </submittedName>
</protein>
<sequence length="1012" mass="113275">MSHDKIERPLETVKEDLEDSIESLKSKRPDLEKKLNKLVDKFVSMTKEQLIILNKRLEDFAKLHDALLISKKEKEWMIQIAPNLFKKADEQYKKIENKLLKSKKLDEIADPTWVELNEKFKGELDKIKNPTAQVKKEFLSHFGDKNLRKVAGDFFDDYKAFMAKLEEQKRQVIEIIERNGGTIDEAVLDAEINKQLKLVQAQVILAMSAAKAEEKATHLKLAGSALVGVSFALGGAGAGVAILGVTGTVVPVVGTAIGATVGLVAGGILGGVKGYHAYKEAKAMYQAQLAKTFKDPHHKFEKSVSMDVGIASIKTREAFAWLMKGPQEADFERMIYQYQLTNPMYDVMDPHEKELLEKDFRIRLSSEFAASRDAYFSMLHDIIRSSTADSALQAAAGLTVAPPFDTYSALDISTQFTSMCHTQIGAARAMGGLKSLPEFPIEDHISVRNSKDLAYEAATQLASNAESLATLAHQIALCTNLDEATRKEILEDIRQSLGDTIATYDEIAEKYKDVWELKPSLKEALMTGMFGDIEHMGEKDKPKKQNSKEHRSYSAAIDYMKDSRFHHEEYGFHQSQNKSGKKESKAKEAAELGDTILNVMIITGVEIFHGPVEIASPEVLHTEHTVGSSEFTAIGLGVGGALAGLALASGAGAYYLNAKAKGKAEELCIFGNISKRREKLHENLHDKVELAYLKEDRLHTLIDAPDTMIHLDRASKMDTLVSSKAKSGHEKHHIKGSGWSQSEVELPVTRGQKKYGEEALTKLNKSLKLLITEISDQMDFLPKAQQYSDKAYSDLMDSHFYSNIMKILKDISTSSRNDRLGLASEEAVIKSLIEKIGVINKIVEEFPDDLSNKEDYHLQKIDSMIGELEKLMKNYNKHSKRAAEGPRNIKAIAMDSERMDDLLRHLVKLVKGDFTTDPKIPPPQRESIRERKINEIIVAIKKIIDRQKGELPESTNIKLVKKVLELMGSNEIPEKIAEKLKAEPVIKQEMIERIIKKQKPDAEEEERLIPQM</sequence>
<feature type="transmembrane region" description="Helical" evidence="2">
    <location>
        <begin position="221"/>
        <end position="243"/>
    </location>
</feature>
<dbReference type="RefSeq" id="WP_058465246.1">
    <property type="nucleotide sequence ID" value="NZ_LNXX01000042.1"/>
</dbReference>
<keyword evidence="2" id="KW-0812">Transmembrane</keyword>
<keyword evidence="2" id="KW-0472">Membrane</keyword>
<feature type="coiled-coil region" evidence="1">
    <location>
        <begin position="14"/>
        <end position="41"/>
    </location>
</feature>
<reference evidence="4 6" key="2">
    <citation type="submission" date="2018-06" db="EMBL/GenBank/DDBJ databases">
        <authorList>
            <consortium name="Pathogen Informatics"/>
            <person name="Doyle S."/>
        </authorList>
    </citation>
    <scope>NUCLEOTIDE SEQUENCE [LARGE SCALE GENOMIC DNA]</scope>
    <source>
        <strain evidence="4 6">NCTC12438</strain>
    </source>
</reference>
<feature type="transmembrane region" description="Helical" evidence="2">
    <location>
        <begin position="249"/>
        <end position="272"/>
    </location>
</feature>
<accession>A0A378IKE8</accession>
<evidence type="ECO:0000313" key="4">
    <source>
        <dbReference type="EMBL" id="STX35483.1"/>
    </source>
</evidence>
<name>A0A378IKE8_9GAMM</name>
<proteinExistence type="predicted"/>
<keyword evidence="1" id="KW-0175">Coiled coil</keyword>
<organism evidence="4 6">
    <name type="scientific">Legionella cincinnatiensis</name>
    <dbReference type="NCBI Taxonomy" id="28085"/>
    <lineage>
        <taxon>Bacteria</taxon>
        <taxon>Pseudomonadati</taxon>
        <taxon>Pseudomonadota</taxon>
        <taxon>Gammaproteobacteria</taxon>
        <taxon>Legionellales</taxon>
        <taxon>Legionellaceae</taxon>
        <taxon>Legionella</taxon>
    </lineage>
</organism>
<dbReference type="AlphaFoldDB" id="A0A378IKE8"/>
<keyword evidence="2" id="KW-1133">Transmembrane helix</keyword>
<dbReference type="Proteomes" id="UP000255316">
    <property type="component" value="Unassembled WGS sequence"/>
</dbReference>